<protein>
    <submittedName>
        <fullName evidence="1">BnaC08g47720D protein</fullName>
    </submittedName>
</protein>
<accession>A0A078K463</accession>
<reference evidence="1" key="2">
    <citation type="submission" date="2014-06" db="EMBL/GenBank/DDBJ databases">
        <authorList>
            <person name="Genoscope - CEA"/>
        </authorList>
    </citation>
    <scope>NUCLEOTIDE SEQUENCE</scope>
</reference>
<organism evidence="1">
    <name type="scientific">Brassica napus</name>
    <name type="common">Rape</name>
    <dbReference type="NCBI Taxonomy" id="3708"/>
    <lineage>
        <taxon>Eukaryota</taxon>
        <taxon>Viridiplantae</taxon>
        <taxon>Streptophyta</taxon>
        <taxon>Embryophyta</taxon>
        <taxon>Tracheophyta</taxon>
        <taxon>Spermatophyta</taxon>
        <taxon>Magnoliopsida</taxon>
        <taxon>eudicotyledons</taxon>
        <taxon>Gunneridae</taxon>
        <taxon>Pentapetalae</taxon>
        <taxon>rosids</taxon>
        <taxon>malvids</taxon>
        <taxon>Brassicales</taxon>
        <taxon>Brassicaceae</taxon>
        <taxon>Brassiceae</taxon>
        <taxon>Brassica</taxon>
    </lineage>
</organism>
<dbReference type="EMBL" id="LK051761">
    <property type="protein sequence ID" value="CDY72551.1"/>
    <property type="molecule type" value="Genomic_DNA"/>
</dbReference>
<dbReference type="AlphaFoldDB" id="A0A078K463"/>
<gene>
    <name evidence="1" type="primary">BnaC08g47720D</name>
    <name evidence="1" type="ORF">GSBRNA2T00030558001</name>
</gene>
<name>A0A078K463_BRANA</name>
<reference evidence="1" key="1">
    <citation type="journal article" date="2014" name="Science">
        <title>Plant genetics. Early allopolyploid evolution in the post-Neolithic Brassica napus oilseed genome.</title>
        <authorList>
            <person name="Chalhoub B."/>
            <person name="Denoeud F."/>
            <person name="Liu S."/>
            <person name="Parkin I.A."/>
            <person name="Tang H."/>
            <person name="Wang X."/>
            <person name="Chiquet J."/>
            <person name="Belcram H."/>
            <person name="Tong C."/>
            <person name="Samans B."/>
            <person name="Correa M."/>
            <person name="Da Silva C."/>
            <person name="Just J."/>
            <person name="Falentin C."/>
            <person name="Koh C.S."/>
            <person name="Le Clainche I."/>
            <person name="Bernard M."/>
            <person name="Bento P."/>
            <person name="Noel B."/>
            <person name="Labadie K."/>
            <person name="Alberti A."/>
            <person name="Charles M."/>
            <person name="Arnaud D."/>
            <person name="Guo H."/>
            <person name="Daviaud C."/>
            <person name="Alamery S."/>
            <person name="Jabbari K."/>
            <person name="Zhao M."/>
            <person name="Edger P.P."/>
            <person name="Chelaifa H."/>
            <person name="Tack D."/>
            <person name="Lassalle G."/>
            <person name="Mestiri I."/>
            <person name="Schnel N."/>
            <person name="Le Paslier M.C."/>
            <person name="Fan G."/>
            <person name="Renault V."/>
            <person name="Bayer P.E."/>
            <person name="Golicz A.A."/>
            <person name="Manoli S."/>
            <person name="Lee T.H."/>
            <person name="Thi V.H."/>
            <person name="Chalabi S."/>
            <person name="Hu Q."/>
            <person name="Fan C."/>
            <person name="Tollenaere R."/>
            <person name="Lu Y."/>
            <person name="Battail C."/>
            <person name="Shen J."/>
            <person name="Sidebottom C.H."/>
            <person name="Wang X."/>
            <person name="Canaguier A."/>
            <person name="Chauveau A."/>
            <person name="Berard A."/>
            <person name="Deniot G."/>
            <person name="Guan M."/>
            <person name="Liu Z."/>
            <person name="Sun F."/>
            <person name="Lim Y.P."/>
            <person name="Lyons E."/>
            <person name="Town C.D."/>
            <person name="Bancroft I."/>
            <person name="Wang X."/>
            <person name="Meng J."/>
            <person name="Ma J."/>
            <person name="Pires J.C."/>
            <person name="King G.J."/>
            <person name="Brunel D."/>
            <person name="Delourme R."/>
            <person name="Renard M."/>
            <person name="Aury J.M."/>
            <person name="Adams K.L."/>
            <person name="Batley J."/>
            <person name="Snowdon R.J."/>
            <person name="Tost J."/>
            <person name="Edwards D."/>
            <person name="Zhou Y."/>
            <person name="Hua W."/>
            <person name="Sharpe A.G."/>
            <person name="Paterson A.H."/>
            <person name="Guan C."/>
            <person name="Wincker P."/>
        </authorList>
    </citation>
    <scope>NUCLEOTIDE SEQUENCE [LARGE SCALE GENOMIC DNA]</scope>
</reference>
<proteinExistence type="predicted"/>
<dbReference type="Gramene" id="CDY72551">
    <property type="protein sequence ID" value="CDY72551"/>
    <property type="gene ID" value="GSBRNA2T00030558001"/>
</dbReference>
<evidence type="ECO:0000313" key="1">
    <source>
        <dbReference type="EMBL" id="CDY72551.1"/>
    </source>
</evidence>
<sequence>MVTEGTYDSTEPLAEIISATNKEHLTEIISATNKLDDTHAVHNTPSSPCIFTTFYSL</sequence>
<dbReference type="PaxDb" id="3708-A0A078K463"/>